<evidence type="ECO:0000313" key="1">
    <source>
        <dbReference type="EMBL" id="GHO55900.1"/>
    </source>
</evidence>
<comment type="caution">
    <text evidence="1">The sequence shown here is derived from an EMBL/GenBank/DDBJ whole genome shotgun (WGS) entry which is preliminary data.</text>
</comment>
<evidence type="ECO:0000313" key="2">
    <source>
        <dbReference type="Proteomes" id="UP000654345"/>
    </source>
</evidence>
<proteinExistence type="predicted"/>
<keyword evidence="2" id="KW-1185">Reference proteome</keyword>
<reference evidence="1 2" key="1">
    <citation type="journal article" date="2021" name="Int. J. Syst. Evol. Microbiol.">
        <title>Reticulibacter mediterranei gen. nov., sp. nov., within the new family Reticulibacteraceae fam. nov., and Ktedonospora formicarum gen. nov., sp. nov., Ktedonobacter robiniae sp. nov., Dictyobacter formicarum sp. nov. and Dictyobacter arantiisoli sp. nov., belonging to the class Ktedonobacteria.</title>
        <authorList>
            <person name="Yabe S."/>
            <person name="Zheng Y."/>
            <person name="Wang C.M."/>
            <person name="Sakai Y."/>
            <person name="Abe K."/>
            <person name="Yokota A."/>
            <person name="Donadio S."/>
            <person name="Cavaletti L."/>
            <person name="Monciardini P."/>
        </authorList>
    </citation>
    <scope>NUCLEOTIDE SEQUENCE [LARGE SCALE GENOMIC DNA]</scope>
    <source>
        <strain evidence="1 2">SOSP1-30</strain>
    </source>
</reference>
<accession>A0ABQ3UU81</accession>
<gene>
    <name evidence="1" type="ORF">KSB_43750</name>
</gene>
<dbReference type="InterPro" id="IPR046026">
    <property type="entry name" value="DUF5984"/>
</dbReference>
<protein>
    <submittedName>
        <fullName evidence="1">Uncharacterized protein</fullName>
    </submittedName>
</protein>
<name>A0ABQ3UU81_9CHLR</name>
<dbReference type="Proteomes" id="UP000654345">
    <property type="component" value="Unassembled WGS sequence"/>
</dbReference>
<dbReference type="Pfam" id="PF19446">
    <property type="entry name" value="DUF5984"/>
    <property type="match status" value="1"/>
</dbReference>
<sequence>MLFNFQLRALSEVTPWVYQGHLYLNWFGLTEGWYWLHVNEKDDIFRYSPELLAYWQQEYLDEPRRLPYADYYVVRFWQDLLDILPRILEPLPPRLAQLLATEEQVNQWQERIRQWETLFEPSGEAEETEEEEQAGREMWDTYLQASSWWYDRKLDTHPLIAGPHLWFWNNGQHIQACWDNRKLYIDTIPAWTAQKGQIHLTRAQFLDEVQAFHGRLFAEMASRIQKMKDTYQPGRTDRAPMPAAFSANRSIYAPLPQKGEDPEERFWPHPDIALDLAKLEKEQLTRFQRLASSFGRVSSGEEIQVNAVFNAMTKMDRFAGLS</sequence>
<dbReference type="EMBL" id="BNJG01000002">
    <property type="protein sequence ID" value="GHO55900.1"/>
    <property type="molecule type" value="Genomic_DNA"/>
</dbReference>
<dbReference type="RefSeq" id="WP_201372523.1">
    <property type="nucleotide sequence ID" value="NZ_BNJG01000002.1"/>
</dbReference>
<organism evidence="1 2">
    <name type="scientific">Ktedonobacter robiniae</name>
    <dbReference type="NCBI Taxonomy" id="2778365"/>
    <lineage>
        <taxon>Bacteria</taxon>
        <taxon>Bacillati</taxon>
        <taxon>Chloroflexota</taxon>
        <taxon>Ktedonobacteria</taxon>
        <taxon>Ktedonobacterales</taxon>
        <taxon>Ktedonobacteraceae</taxon>
        <taxon>Ktedonobacter</taxon>
    </lineage>
</organism>